<evidence type="ECO:0000313" key="6">
    <source>
        <dbReference type="EMBL" id="TKR83269.1"/>
    </source>
</evidence>
<dbReference type="SMART" id="SM00360">
    <property type="entry name" value="RRM"/>
    <property type="match status" value="2"/>
</dbReference>
<evidence type="ECO:0000256" key="2">
    <source>
        <dbReference type="ARBA" id="ARBA00033477"/>
    </source>
</evidence>
<name>A0A4U5NJA8_STECR</name>
<evidence type="ECO:0000256" key="3">
    <source>
        <dbReference type="PROSITE-ProRule" id="PRU00176"/>
    </source>
</evidence>
<dbReference type="PANTHER" id="PTHR37457">
    <property type="entry name" value="TRNA SELENOCYSTEINE 1-ASSOCIATED PROTEIN 1-RELATED"/>
    <property type="match status" value="1"/>
</dbReference>
<protein>
    <recommendedName>
        <fullName evidence="2">tRNA selenocysteine-associated protein 1</fullName>
    </recommendedName>
</protein>
<keyword evidence="3" id="KW-0694">RNA-binding</keyword>
<accession>A0A4U5NJA8</accession>
<reference evidence="6 7" key="2">
    <citation type="journal article" date="2019" name="G3 (Bethesda)">
        <title>Hybrid Assembly of the Genome of the Entomopathogenic Nematode Steinernema carpocapsae Identifies the X-Chromosome.</title>
        <authorList>
            <person name="Serra L."/>
            <person name="Macchietto M."/>
            <person name="Macias-Munoz A."/>
            <person name="McGill C.J."/>
            <person name="Rodriguez I.M."/>
            <person name="Rodriguez B."/>
            <person name="Murad R."/>
            <person name="Mortazavi A."/>
        </authorList>
    </citation>
    <scope>NUCLEOTIDE SEQUENCE [LARGE SCALE GENOMIC DNA]</scope>
    <source>
        <strain evidence="6 7">ALL</strain>
    </source>
</reference>
<dbReference type="InterPro" id="IPR000504">
    <property type="entry name" value="RRM_dom"/>
</dbReference>
<organism evidence="6 7">
    <name type="scientific">Steinernema carpocapsae</name>
    <name type="common">Entomopathogenic nematode</name>
    <dbReference type="NCBI Taxonomy" id="34508"/>
    <lineage>
        <taxon>Eukaryota</taxon>
        <taxon>Metazoa</taxon>
        <taxon>Ecdysozoa</taxon>
        <taxon>Nematoda</taxon>
        <taxon>Chromadorea</taxon>
        <taxon>Rhabditida</taxon>
        <taxon>Tylenchina</taxon>
        <taxon>Panagrolaimomorpha</taxon>
        <taxon>Strongyloidoidea</taxon>
        <taxon>Steinernematidae</taxon>
        <taxon>Steinernema</taxon>
    </lineage>
</organism>
<feature type="region of interest" description="Disordered" evidence="4">
    <location>
        <begin position="200"/>
        <end position="224"/>
    </location>
</feature>
<keyword evidence="7" id="KW-1185">Reference proteome</keyword>
<dbReference type="PANTHER" id="PTHR37457:SF3">
    <property type="entry name" value="TRNA SELENOCYSTEINE-ASSOCIATED PROTEIN 1"/>
    <property type="match status" value="1"/>
</dbReference>
<dbReference type="PROSITE" id="PS50102">
    <property type="entry name" value="RRM"/>
    <property type="match status" value="2"/>
</dbReference>
<dbReference type="EMBL" id="AZBU02000004">
    <property type="protein sequence ID" value="TKR83269.1"/>
    <property type="molecule type" value="Genomic_DNA"/>
</dbReference>
<reference evidence="6 7" key="1">
    <citation type="journal article" date="2015" name="Genome Biol.">
        <title>Comparative genomics of Steinernema reveals deeply conserved gene regulatory networks.</title>
        <authorList>
            <person name="Dillman A.R."/>
            <person name="Macchietto M."/>
            <person name="Porter C.F."/>
            <person name="Rogers A."/>
            <person name="Williams B."/>
            <person name="Antoshechkin I."/>
            <person name="Lee M.M."/>
            <person name="Goodwin Z."/>
            <person name="Lu X."/>
            <person name="Lewis E.E."/>
            <person name="Goodrich-Blair H."/>
            <person name="Stock S.P."/>
            <person name="Adams B.J."/>
            <person name="Sternberg P.W."/>
            <person name="Mortazavi A."/>
        </authorList>
    </citation>
    <scope>NUCLEOTIDE SEQUENCE [LARGE SCALE GENOMIC DNA]</scope>
    <source>
        <strain evidence="6 7">ALL</strain>
    </source>
</reference>
<dbReference type="InterPro" id="IPR012677">
    <property type="entry name" value="Nucleotide-bd_a/b_plait_sf"/>
</dbReference>
<dbReference type="STRING" id="34508.A0A4U5NJA8"/>
<evidence type="ECO:0000256" key="1">
    <source>
        <dbReference type="ARBA" id="ARBA00008920"/>
    </source>
</evidence>
<proteinExistence type="inferred from homology"/>
<dbReference type="Proteomes" id="UP000298663">
    <property type="component" value="Unassembled WGS sequence"/>
</dbReference>
<dbReference type="FunFam" id="3.30.70.330:FF:000159">
    <property type="entry name" value="tRNA selenocysteine 1-associated protein 1"/>
    <property type="match status" value="1"/>
</dbReference>
<feature type="domain" description="RRM" evidence="5">
    <location>
        <begin position="99"/>
        <end position="177"/>
    </location>
</feature>
<dbReference type="OrthoDB" id="446113at2759"/>
<comment type="caution">
    <text evidence="6">The sequence shown here is derived from an EMBL/GenBank/DDBJ whole genome shotgun (WGS) entry which is preliminary data.</text>
</comment>
<comment type="similarity">
    <text evidence="1">Belongs to the RRM TRSPAP family.</text>
</comment>
<dbReference type="CDD" id="cd12344">
    <property type="entry name" value="RRM1_SECp43_like"/>
    <property type="match status" value="1"/>
</dbReference>
<gene>
    <name evidence="6" type="ORF">L596_016890</name>
</gene>
<sequence length="282" mass="31672">MSVYSNTERTLWMGDLSASWTPEFIQQAFASLGEQVIMKPVKDRNTGNAAGYCFIEFQNEEVARKAMLKINGRPIPGSVPTGIFNLSFANSPDSPHVEYNLFVNNMPLDMDDAALFLIFGERYRTCRGAKVYRNPDGSSKGLGFVRFCDQTDQQRALVEMNKFRVGRTELILKLAQPKHRQPRTGPGRVFYGGGGGRSDHFIHPLQQPQPSQGPPRIAQPPLAFPQPEFASIPLDDYRIHNEKFLASSRNFGDMIFDCHWDLTPAPNVTFEEFAVILGPEEA</sequence>
<feature type="domain" description="RRM" evidence="5">
    <location>
        <begin position="9"/>
        <end position="91"/>
    </location>
</feature>
<dbReference type="GO" id="GO:0003723">
    <property type="term" value="F:RNA binding"/>
    <property type="evidence" value="ECO:0007669"/>
    <property type="project" value="UniProtKB-UniRule"/>
</dbReference>
<dbReference type="InterPro" id="IPR035979">
    <property type="entry name" value="RBD_domain_sf"/>
</dbReference>
<dbReference type="AlphaFoldDB" id="A0A4U5NJA8"/>
<dbReference type="Gene3D" id="3.30.70.330">
    <property type="match status" value="2"/>
</dbReference>
<dbReference type="Pfam" id="PF00076">
    <property type="entry name" value="RRM_1"/>
    <property type="match status" value="2"/>
</dbReference>
<evidence type="ECO:0000259" key="5">
    <source>
        <dbReference type="PROSITE" id="PS50102"/>
    </source>
</evidence>
<dbReference type="SUPFAM" id="SSF54928">
    <property type="entry name" value="RNA-binding domain, RBD"/>
    <property type="match status" value="1"/>
</dbReference>
<evidence type="ECO:0000313" key="7">
    <source>
        <dbReference type="Proteomes" id="UP000298663"/>
    </source>
</evidence>
<evidence type="ECO:0000256" key="4">
    <source>
        <dbReference type="SAM" id="MobiDB-lite"/>
    </source>
</evidence>
<dbReference type="InterPro" id="IPR040434">
    <property type="entry name" value="TSAP1"/>
</dbReference>